<dbReference type="EMBL" id="BMHT01000006">
    <property type="protein sequence ID" value="GGF19435.1"/>
    <property type="molecule type" value="Genomic_DNA"/>
</dbReference>
<dbReference type="PROSITE" id="PS51760">
    <property type="entry name" value="GH10_2"/>
    <property type="match status" value="1"/>
</dbReference>
<dbReference type="InterPro" id="IPR031158">
    <property type="entry name" value="GH10_AS"/>
</dbReference>
<comment type="catalytic activity">
    <reaction evidence="6">
        <text>Endohydrolysis of (1-&gt;4)-beta-D-xylosidic linkages in xylans.</text>
        <dbReference type="EC" id="3.2.1.8"/>
    </reaction>
</comment>
<dbReference type="NCBIfam" id="TIGR04183">
    <property type="entry name" value="Por_Secre_tail"/>
    <property type="match status" value="1"/>
</dbReference>
<dbReference type="SUPFAM" id="SSF51445">
    <property type="entry name" value="(Trans)glycosidases"/>
    <property type="match status" value="1"/>
</dbReference>
<feature type="active site" description="Nucleophile" evidence="5">
    <location>
        <position position="459"/>
    </location>
</feature>
<evidence type="ECO:0000256" key="8">
    <source>
        <dbReference type="SAM" id="SignalP"/>
    </source>
</evidence>
<keyword evidence="1 6" id="KW-0378">Hydrolase</keyword>
<feature type="domain" description="GH10" evidence="9">
    <location>
        <begin position="231"/>
        <end position="531"/>
    </location>
</feature>
<evidence type="ECO:0000313" key="11">
    <source>
        <dbReference type="Proteomes" id="UP000632273"/>
    </source>
</evidence>
<evidence type="ECO:0000259" key="9">
    <source>
        <dbReference type="PROSITE" id="PS51760"/>
    </source>
</evidence>
<dbReference type="InterPro" id="IPR017853">
    <property type="entry name" value="GH"/>
</dbReference>
<dbReference type="PRINTS" id="PR00134">
    <property type="entry name" value="GLHYDRLASE10"/>
</dbReference>
<evidence type="ECO:0000256" key="3">
    <source>
        <dbReference type="ARBA" id="ARBA00023295"/>
    </source>
</evidence>
<dbReference type="PANTHER" id="PTHR31490:SF1">
    <property type="entry name" value="ENDO-1,4-BETA-XYLANASE 1"/>
    <property type="match status" value="1"/>
</dbReference>
<organism evidence="10 11">
    <name type="scientific">Hymenobacter cavernae</name>
    <dbReference type="NCBI Taxonomy" id="2044852"/>
    <lineage>
        <taxon>Bacteria</taxon>
        <taxon>Pseudomonadati</taxon>
        <taxon>Bacteroidota</taxon>
        <taxon>Cytophagia</taxon>
        <taxon>Cytophagales</taxon>
        <taxon>Hymenobacteraceae</taxon>
        <taxon>Hymenobacter</taxon>
    </lineage>
</organism>
<dbReference type="RefSeq" id="WP_188815207.1">
    <property type="nucleotide sequence ID" value="NZ_BMHT01000006.1"/>
</dbReference>
<dbReference type="SMART" id="SM00633">
    <property type="entry name" value="Glyco_10"/>
    <property type="match status" value="1"/>
</dbReference>
<proteinExistence type="inferred from homology"/>
<evidence type="ECO:0000256" key="4">
    <source>
        <dbReference type="ARBA" id="ARBA00023326"/>
    </source>
</evidence>
<feature type="signal peptide" evidence="8">
    <location>
        <begin position="1"/>
        <end position="21"/>
    </location>
</feature>
<feature type="compositionally biased region" description="Pro residues" evidence="7">
    <location>
        <begin position="212"/>
        <end position="227"/>
    </location>
</feature>
<evidence type="ECO:0000313" key="10">
    <source>
        <dbReference type="EMBL" id="GGF19435.1"/>
    </source>
</evidence>
<feature type="region of interest" description="Disordered" evidence="7">
    <location>
        <begin position="203"/>
        <end position="229"/>
    </location>
</feature>
<evidence type="ECO:0000256" key="6">
    <source>
        <dbReference type="RuleBase" id="RU361174"/>
    </source>
</evidence>
<name>A0ABQ1UJC6_9BACT</name>
<sequence>MIKFKHTLFFAALFASTGLYAQTQNAPIIHQAESGVLGSDWNTPTAAGVTYIAPRTDYAATQFPGNDSKVATYTVTFPAPGSYDLYARIRVGANSANDDSFYYANGFGTKSPTATTDWVLCNGLYGAGYTDANAVVEAGGPAVQSNVWKWLNLSKFNGGATPISFTVTAGNLTQTFQIGSRENGLDIDKIVFGGTGIYFTVGNLDNGQPGSTTPPTPPNPVPTPTGPPLAAGKSKFLGGIYSPQQLPNFLAYWNQLTPENAGKWGSVEGTRDVMNWTEMDAAYKLAKDNGLPFKMHTLLWGSQQPTWIATLPPAEQLAEINQWFMLVAQRYPNIDVVEVVNEPLHAPPTSAGTDGRGGNYANALGGSGTTGWDWVITGFQLARQYFPNAKLWLNDYSVENSLTSAQNYVRIINLLKDRGLIDGIGVQGHAFSTRGTSAATLTSTINSFAATGLPVYITELDIDALNAQNQIDDQVQLAEYQRVFPLFWENPGIKGITIWGYRLGHWRSSQGAYLVNADETERPALVWLRNYVRQTVLGTKKAEKYAINAYPNPAIGGKFTLQGTEKISQIRVLDLSGKQIQVVPVAKQPSVELKLNVAPGVYIVELSDGQNVQSKKLVVQ</sequence>
<dbReference type="Proteomes" id="UP000632273">
    <property type="component" value="Unassembled WGS sequence"/>
</dbReference>
<dbReference type="EC" id="3.2.1.8" evidence="6"/>
<keyword evidence="3 6" id="KW-0326">Glycosidase</keyword>
<dbReference type="Pfam" id="PF18962">
    <property type="entry name" value="Por_Secre_tail"/>
    <property type="match status" value="1"/>
</dbReference>
<dbReference type="InterPro" id="IPR044846">
    <property type="entry name" value="GH10"/>
</dbReference>
<feature type="chain" id="PRO_5046266236" description="Beta-xylanase" evidence="8">
    <location>
        <begin position="22"/>
        <end position="620"/>
    </location>
</feature>
<dbReference type="InterPro" id="IPR001000">
    <property type="entry name" value="GH10_dom"/>
</dbReference>
<dbReference type="Pfam" id="PF00331">
    <property type="entry name" value="Glyco_hydro_10"/>
    <property type="match status" value="1"/>
</dbReference>
<protein>
    <recommendedName>
        <fullName evidence="6">Beta-xylanase</fullName>
        <ecNumber evidence="6">3.2.1.8</ecNumber>
    </recommendedName>
</protein>
<reference evidence="11" key="1">
    <citation type="journal article" date="2019" name="Int. J. Syst. Evol. Microbiol.">
        <title>The Global Catalogue of Microorganisms (GCM) 10K type strain sequencing project: providing services to taxonomists for standard genome sequencing and annotation.</title>
        <authorList>
            <consortium name="The Broad Institute Genomics Platform"/>
            <consortium name="The Broad Institute Genome Sequencing Center for Infectious Disease"/>
            <person name="Wu L."/>
            <person name="Ma J."/>
        </authorList>
    </citation>
    <scope>NUCLEOTIDE SEQUENCE [LARGE SCALE GENOMIC DNA]</scope>
    <source>
        <strain evidence="11">CGMCC 1.15197</strain>
    </source>
</reference>
<keyword evidence="11" id="KW-1185">Reference proteome</keyword>
<evidence type="ECO:0000256" key="5">
    <source>
        <dbReference type="PROSITE-ProRule" id="PRU10061"/>
    </source>
</evidence>
<dbReference type="InterPro" id="IPR026444">
    <property type="entry name" value="Secre_tail"/>
</dbReference>
<dbReference type="Gene3D" id="3.20.20.80">
    <property type="entry name" value="Glycosidases"/>
    <property type="match status" value="1"/>
</dbReference>
<keyword evidence="4 6" id="KW-0624">Polysaccharide degradation</keyword>
<comment type="caution">
    <text evidence="10">The sequence shown here is derived from an EMBL/GenBank/DDBJ whole genome shotgun (WGS) entry which is preliminary data.</text>
</comment>
<evidence type="ECO:0000256" key="2">
    <source>
        <dbReference type="ARBA" id="ARBA00023277"/>
    </source>
</evidence>
<accession>A0ABQ1UJC6</accession>
<gene>
    <name evidence="10" type="ORF">GCM10011383_33770</name>
</gene>
<evidence type="ECO:0000256" key="1">
    <source>
        <dbReference type="ARBA" id="ARBA00022801"/>
    </source>
</evidence>
<dbReference type="PANTHER" id="PTHR31490">
    <property type="entry name" value="GLYCOSYL HYDROLASE"/>
    <property type="match status" value="1"/>
</dbReference>
<dbReference type="PROSITE" id="PS00591">
    <property type="entry name" value="GH10_1"/>
    <property type="match status" value="1"/>
</dbReference>
<comment type="similarity">
    <text evidence="6">Belongs to the glycosyl hydrolase 10 (cellulase F) family.</text>
</comment>
<keyword evidence="8" id="KW-0732">Signal</keyword>
<evidence type="ECO:0000256" key="7">
    <source>
        <dbReference type="SAM" id="MobiDB-lite"/>
    </source>
</evidence>
<keyword evidence="2 6" id="KW-0119">Carbohydrate metabolism</keyword>